<evidence type="ECO:0000256" key="3">
    <source>
        <dbReference type="PROSITE-ProRule" id="PRU00023"/>
    </source>
</evidence>
<feature type="repeat" description="ANK" evidence="3">
    <location>
        <begin position="180"/>
        <end position="212"/>
    </location>
</feature>
<keyword evidence="1" id="KW-0677">Repeat</keyword>
<dbReference type="RefSeq" id="XP_007692346.1">
    <property type="nucleotide sequence ID" value="XM_007694156.1"/>
</dbReference>
<dbReference type="SUPFAM" id="SSF48403">
    <property type="entry name" value="Ankyrin repeat"/>
    <property type="match status" value="1"/>
</dbReference>
<evidence type="ECO:0000256" key="1">
    <source>
        <dbReference type="ARBA" id="ARBA00022737"/>
    </source>
</evidence>
<dbReference type="InterPro" id="IPR002110">
    <property type="entry name" value="Ankyrin_rpt"/>
</dbReference>
<gene>
    <name evidence="4" type="ORF">COCMIDRAFT_40654</name>
</gene>
<keyword evidence="2 3" id="KW-0040">ANK repeat</keyword>
<dbReference type="PANTHER" id="PTHR24188:SF29">
    <property type="entry name" value="GH09064P"/>
    <property type="match status" value="1"/>
</dbReference>
<dbReference type="GeneID" id="19123920"/>
<dbReference type="Pfam" id="PF12796">
    <property type="entry name" value="Ank_2"/>
    <property type="match status" value="1"/>
</dbReference>
<evidence type="ECO:0000256" key="2">
    <source>
        <dbReference type="ARBA" id="ARBA00023043"/>
    </source>
</evidence>
<dbReference type="SMART" id="SM00248">
    <property type="entry name" value="ANK"/>
    <property type="match status" value="2"/>
</dbReference>
<dbReference type="AlphaFoldDB" id="W6Z039"/>
<keyword evidence="5" id="KW-1185">Reference proteome</keyword>
<dbReference type="EMBL" id="KI964118">
    <property type="protein sequence ID" value="EUC41139.1"/>
    <property type="molecule type" value="Genomic_DNA"/>
</dbReference>
<feature type="repeat" description="ANK" evidence="3">
    <location>
        <begin position="213"/>
        <end position="245"/>
    </location>
</feature>
<accession>W6Z039</accession>
<evidence type="ECO:0000313" key="5">
    <source>
        <dbReference type="Proteomes" id="UP000054032"/>
    </source>
</evidence>
<name>W6Z039_COCMI</name>
<dbReference type="STRING" id="930090.W6Z039"/>
<sequence>MSANSSLCPKIDVLYWDASNVYIECPYCEERHCHGMVLPGRRLSHCNTGQYEFILPIDESSELVGYEIDKRRARFVNVGLRTVQGDETLHSPEQYECELDDRFRSAMNISVAERNSAPALNLYEDSRELETIVISDDDTFEEKRILFAISECICGNLHTIGQYLSTSAEKKLFLTGKNKNGDTTLIMAAAEKNHEMVSFLLQNGADANAINNNGRTALMEAALWGRIENIKVLLSANANKHLKDHEGRCAMDLAQPTRKNEKERYWRSSLAAADRVPERDRDRRHIVILLRDPVDAKEQHKYTGPLSESECNKYRFRKSGSEMAITFYGPICSYRVPYITKTAAVLDRGDQFARISATSGWAPGALPPDDRSRLRWIEQVYCIASIYFASHAEKKLIAYFIDRHVFMPQDTEPDQKLERSILKAEASLEEGKHLFLAWAKVCDLEEKRGELNRRLFDADDQLLGDCYDEQEVETLKHEIDAINEQLSTLELDANVAAMRATEKEIGILSKRNEMHQRLMELSRHQPRISLKQAVILSSNKICDDCDMFKRKVNSYFQLEIDMNWRT</sequence>
<dbReference type="InterPro" id="IPR036770">
    <property type="entry name" value="Ankyrin_rpt-contain_sf"/>
</dbReference>
<dbReference type="PROSITE" id="PS50297">
    <property type="entry name" value="ANK_REP_REGION"/>
    <property type="match status" value="2"/>
</dbReference>
<dbReference type="OrthoDB" id="3660009at2759"/>
<organism evidence="4 5">
    <name type="scientific">Bipolaris oryzae ATCC 44560</name>
    <dbReference type="NCBI Taxonomy" id="930090"/>
    <lineage>
        <taxon>Eukaryota</taxon>
        <taxon>Fungi</taxon>
        <taxon>Dikarya</taxon>
        <taxon>Ascomycota</taxon>
        <taxon>Pezizomycotina</taxon>
        <taxon>Dothideomycetes</taxon>
        <taxon>Pleosporomycetidae</taxon>
        <taxon>Pleosporales</taxon>
        <taxon>Pleosporineae</taxon>
        <taxon>Pleosporaceae</taxon>
        <taxon>Bipolaris</taxon>
    </lineage>
</organism>
<dbReference type="Gene3D" id="1.25.40.20">
    <property type="entry name" value="Ankyrin repeat-containing domain"/>
    <property type="match status" value="1"/>
</dbReference>
<dbReference type="Proteomes" id="UP000054032">
    <property type="component" value="Unassembled WGS sequence"/>
</dbReference>
<evidence type="ECO:0000313" key="4">
    <source>
        <dbReference type="EMBL" id="EUC41139.1"/>
    </source>
</evidence>
<dbReference type="eggNOG" id="KOG2319">
    <property type="taxonomic scope" value="Eukaryota"/>
</dbReference>
<dbReference type="PANTHER" id="PTHR24188">
    <property type="entry name" value="ANKYRIN REPEAT PROTEIN"/>
    <property type="match status" value="1"/>
</dbReference>
<proteinExistence type="predicted"/>
<dbReference type="HOGENOM" id="CLU_042425_0_0_1"/>
<reference evidence="4 5" key="1">
    <citation type="journal article" date="2013" name="PLoS Genet.">
        <title>Comparative genome structure, secondary metabolite, and effector coding capacity across Cochliobolus pathogens.</title>
        <authorList>
            <person name="Condon B.J."/>
            <person name="Leng Y."/>
            <person name="Wu D."/>
            <person name="Bushley K.E."/>
            <person name="Ohm R.A."/>
            <person name="Otillar R."/>
            <person name="Martin J."/>
            <person name="Schackwitz W."/>
            <person name="Grimwood J."/>
            <person name="MohdZainudin N."/>
            <person name="Xue C."/>
            <person name="Wang R."/>
            <person name="Manning V.A."/>
            <person name="Dhillon B."/>
            <person name="Tu Z.J."/>
            <person name="Steffenson B.J."/>
            <person name="Salamov A."/>
            <person name="Sun H."/>
            <person name="Lowry S."/>
            <person name="LaButti K."/>
            <person name="Han J."/>
            <person name="Copeland A."/>
            <person name="Lindquist E."/>
            <person name="Barry K."/>
            <person name="Schmutz J."/>
            <person name="Baker S.E."/>
            <person name="Ciuffetti L.M."/>
            <person name="Grigoriev I.V."/>
            <person name="Zhong S."/>
            <person name="Turgeon B.G."/>
        </authorList>
    </citation>
    <scope>NUCLEOTIDE SEQUENCE [LARGE SCALE GENOMIC DNA]</scope>
    <source>
        <strain evidence="4 5">ATCC 44560</strain>
    </source>
</reference>
<protein>
    <submittedName>
        <fullName evidence="4">Uncharacterized protein</fullName>
    </submittedName>
</protein>
<dbReference type="KEGG" id="bor:COCMIDRAFT_40654"/>
<dbReference type="PROSITE" id="PS50088">
    <property type="entry name" value="ANK_REPEAT"/>
    <property type="match status" value="2"/>
</dbReference>